<proteinExistence type="predicted"/>
<dbReference type="Pfam" id="PF14584">
    <property type="entry name" value="DUF4446"/>
    <property type="match status" value="1"/>
</dbReference>
<dbReference type="EMBL" id="RBIL01000001">
    <property type="protein sequence ID" value="RKQ92430.1"/>
    <property type="molecule type" value="Genomic_DNA"/>
</dbReference>
<comment type="caution">
    <text evidence="2">The sequence shown here is derived from an EMBL/GenBank/DDBJ whole genome shotgun (WGS) entry which is preliminary data.</text>
</comment>
<feature type="transmembrane region" description="Helical" evidence="1">
    <location>
        <begin position="12"/>
        <end position="31"/>
    </location>
</feature>
<protein>
    <submittedName>
        <fullName evidence="2">Uncharacterized protein DUF4446</fullName>
    </submittedName>
</protein>
<evidence type="ECO:0000256" key="1">
    <source>
        <dbReference type="SAM" id="Phobius"/>
    </source>
</evidence>
<name>A0A660LET7_9ACTN</name>
<gene>
    <name evidence="2" type="ORF">C8N24_2276</name>
</gene>
<dbReference type="InterPro" id="IPR027981">
    <property type="entry name" value="DUF4446"/>
</dbReference>
<dbReference type="RefSeq" id="WP_170179015.1">
    <property type="nucleotide sequence ID" value="NZ_RBIL01000001.1"/>
</dbReference>
<sequence length="175" mass="18913">MSEFSDGPGIVALAAAGVALVALVWLLVLSLRFRRLRGAQRLVLGEHGQQDLVAHASELQAAFAALHARVDEVSEHLAERMAAAEDRLDGAIAYRALVRYDAYNEMSGHQSTTLALLDADHNGVVMSSIVHRDSARLYCKQVHGGRGEHQLSPEEEEAVRLALAGEVGSVMLETH</sequence>
<reference evidence="2 3" key="1">
    <citation type="submission" date="2018-10" db="EMBL/GenBank/DDBJ databases">
        <title>Genomic Encyclopedia of Archaeal and Bacterial Type Strains, Phase II (KMG-II): from individual species to whole genera.</title>
        <authorList>
            <person name="Goeker M."/>
        </authorList>
    </citation>
    <scope>NUCLEOTIDE SEQUENCE [LARGE SCALE GENOMIC DNA]</scope>
    <source>
        <strain evidence="2 3">DSM 14954</strain>
    </source>
</reference>
<keyword evidence="1" id="KW-1133">Transmembrane helix</keyword>
<evidence type="ECO:0000313" key="3">
    <source>
        <dbReference type="Proteomes" id="UP000278962"/>
    </source>
</evidence>
<organism evidence="2 3">
    <name type="scientific">Solirubrobacter pauli</name>
    <dbReference type="NCBI Taxonomy" id="166793"/>
    <lineage>
        <taxon>Bacteria</taxon>
        <taxon>Bacillati</taxon>
        <taxon>Actinomycetota</taxon>
        <taxon>Thermoleophilia</taxon>
        <taxon>Solirubrobacterales</taxon>
        <taxon>Solirubrobacteraceae</taxon>
        <taxon>Solirubrobacter</taxon>
    </lineage>
</organism>
<keyword evidence="1" id="KW-0812">Transmembrane</keyword>
<dbReference type="AlphaFoldDB" id="A0A660LET7"/>
<evidence type="ECO:0000313" key="2">
    <source>
        <dbReference type="EMBL" id="RKQ92430.1"/>
    </source>
</evidence>
<keyword evidence="1" id="KW-0472">Membrane</keyword>
<dbReference type="Proteomes" id="UP000278962">
    <property type="component" value="Unassembled WGS sequence"/>
</dbReference>
<keyword evidence="3" id="KW-1185">Reference proteome</keyword>
<accession>A0A660LET7</accession>